<accession>A0ACB8TFL4</accession>
<proteinExistence type="predicted"/>
<evidence type="ECO:0000313" key="1">
    <source>
        <dbReference type="EMBL" id="KAI0067212.1"/>
    </source>
</evidence>
<gene>
    <name evidence="1" type="ORF">BV25DRAFT_1795349</name>
</gene>
<keyword evidence="2" id="KW-1185">Reference proteome</keyword>
<comment type="caution">
    <text evidence="1">The sequence shown here is derived from an EMBL/GenBank/DDBJ whole genome shotgun (WGS) entry which is preliminary data.</text>
</comment>
<dbReference type="EMBL" id="MU277190">
    <property type="protein sequence ID" value="KAI0067212.1"/>
    <property type="molecule type" value="Genomic_DNA"/>
</dbReference>
<organism evidence="1 2">
    <name type="scientific">Artomyces pyxidatus</name>
    <dbReference type="NCBI Taxonomy" id="48021"/>
    <lineage>
        <taxon>Eukaryota</taxon>
        <taxon>Fungi</taxon>
        <taxon>Dikarya</taxon>
        <taxon>Basidiomycota</taxon>
        <taxon>Agaricomycotina</taxon>
        <taxon>Agaricomycetes</taxon>
        <taxon>Russulales</taxon>
        <taxon>Auriscalpiaceae</taxon>
        <taxon>Artomyces</taxon>
    </lineage>
</organism>
<feature type="non-terminal residue" evidence="1">
    <location>
        <position position="78"/>
    </location>
</feature>
<reference evidence="1" key="2">
    <citation type="journal article" date="2022" name="New Phytol.">
        <title>Evolutionary transition to the ectomycorrhizal habit in the genomes of a hyperdiverse lineage of mushroom-forming fungi.</title>
        <authorList>
            <person name="Looney B."/>
            <person name="Miyauchi S."/>
            <person name="Morin E."/>
            <person name="Drula E."/>
            <person name="Courty P.E."/>
            <person name="Kohler A."/>
            <person name="Kuo A."/>
            <person name="LaButti K."/>
            <person name="Pangilinan J."/>
            <person name="Lipzen A."/>
            <person name="Riley R."/>
            <person name="Andreopoulos W."/>
            <person name="He G."/>
            <person name="Johnson J."/>
            <person name="Nolan M."/>
            <person name="Tritt A."/>
            <person name="Barry K.W."/>
            <person name="Grigoriev I.V."/>
            <person name="Nagy L.G."/>
            <person name="Hibbett D."/>
            <person name="Henrissat B."/>
            <person name="Matheny P.B."/>
            <person name="Labbe J."/>
            <person name="Martin F.M."/>
        </authorList>
    </citation>
    <scope>NUCLEOTIDE SEQUENCE</scope>
    <source>
        <strain evidence="1">HHB10654</strain>
    </source>
</reference>
<evidence type="ECO:0000313" key="2">
    <source>
        <dbReference type="Proteomes" id="UP000814140"/>
    </source>
</evidence>
<dbReference type="Proteomes" id="UP000814140">
    <property type="component" value="Unassembled WGS sequence"/>
</dbReference>
<sequence length="78" mass="8603">MASAVTASNPFYTHLVAVLSIYELGPFPAPVPRYDGPSDWQTDNILRALSAMARRMYTAEETLASIKASQNWEKGPET</sequence>
<protein>
    <submittedName>
        <fullName evidence="1">Uncharacterized protein</fullName>
    </submittedName>
</protein>
<name>A0ACB8TFL4_9AGAM</name>
<reference evidence="1" key="1">
    <citation type="submission" date="2021-03" db="EMBL/GenBank/DDBJ databases">
        <authorList>
            <consortium name="DOE Joint Genome Institute"/>
            <person name="Ahrendt S."/>
            <person name="Looney B.P."/>
            <person name="Miyauchi S."/>
            <person name="Morin E."/>
            <person name="Drula E."/>
            <person name="Courty P.E."/>
            <person name="Chicoki N."/>
            <person name="Fauchery L."/>
            <person name="Kohler A."/>
            <person name="Kuo A."/>
            <person name="Labutti K."/>
            <person name="Pangilinan J."/>
            <person name="Lipzen A."/>
            <person name="Riley R."/>
            <person name="Andreopoulos W."/>
            <person name="He G."/>
            <person name="Johnson J."/>
            <person name="Barry K.W."/>
            <person name="Grigoriev I.V."/>
            <person name="Nagy L."/>
            <person name="Hibbett D."/>
            <person name="Henrissat B."/>
            <person name="Matheny P.B."/>
            <person name="Labbe J."/>
            <person name="Martin F."/>
        </authorList>
    </citation>
    <scope>NUCLEOTIDE SEQUENCE</scope>
    <source>
        <strain evidence="1">HHB10654</strain>
    </source>
</reference>